<accession>A0A2H0LYH6</accession>
<organism evidence="3 4">
    <name type="scientific">Candidatus Ghiorseimicrobium undicola</name>
    <dbReference type="NCBI Taxonomy" id="1974746"/>
    <lineage>
        <taxon>Bacteria</taxon>
        <taxon>Pseudomonadati</taxon>
        <taxon>Candidatus Omnitrophota</taxon>
        <taxon>Candidatus Ghiorseimicrobium</taxon>
    </lineage>
</organism>
<keyword evidence="1" id="KW-0812">Transmembrane</keyword>
<dbReference type="EMBL" id="PCWA01000037">
    <property type="protein sequence ID" value="PIQ89480.1"/>
    <property type="molecule type" value="Genomic_DNA"/>
</dbReference>
<feature type="domain" description="Glycosyltransferase 2-like" evidence="2">
    <location>
        <begin position="3"/>
        <end position="163"/>
    </location>
</feature>
<dbReference type="AlphaFoldDB" id="A0A2H0LYH6"/>
<dbReference type="PANTHER" id="PTHR43685:SF3">
    <property type="entry name" value="SLR2126 PROTEIN"/>
    <property type="match status" value="1"/>
</dbReference>
<comment type="caution">
    <text evidence="3">The sequence shown here is derived from an EMBL/GenBank/DDBJ whole genome shotgun (WGS) entry which is preliminary data.</text>
</comment>
<dbReference type="Proteomes" id="UP000229641">
    <property type="component" value="Unassembled WGS sequence"/>
</dbReference>
<evidence type="ECO:0000256" key="1">
    <source>
        <dbReference type="SAM" id="Phobius"/>
    </source>
</evidence>
<proteinExistence type="predicted"/>
<dbReference type="Pfam" id="PF00535">
    <property type="entry name" value="Glycos_transf_2"/>
    <property type="match status" value="1"/>
</dbReference>
<dbReference type="InterPro" id="IPR001173">
    <property type="entry name" value="Glyco_trans_2-like"/>
</dbReference>
<keyword evidence="1" id="KW-0472">Membrane</keyword>
<dbReference type="Gene3D" id="3.90.550.10">
    <property type="entry name" value="Spore Coat Polysaccharide Biosynthesis Protein SpsA, Chain A"/>
    <property type="match status" value="1"/>
</dbReference>
<keyword evidence="1" id="KW-1133">Transmembrane helix</keyword>
<name>A0A2H0LYH6_9BACT</name>
<dbReference type="SUPFAM" id="SSF53448">
    <property type="entry name" value="Nucleotide-diphospho-sugar transferases"/>
    <property type="match status" value="1"/>
</dbReference>
<dbReference type="InterPro" id="IPR050834">
    <property type="entry name" value="Glycosyltransf_2"/>
</dbReference>
<evidence type="ECO:0000259" key="2">
    <source>
        <dbReference type="Pfam" id="PF00535"/>
    </source>
</evidence>
<reference evidence="3 4" key="1">
    <citation type="submission" date="2017-09" db="EMBL/GenBank/DDBJ databases">
        <title>Depth-based differentiation of microbial function through sediment-hosted aquifers and enrichment of novel symbionts in the deep terrestrial subsurface.</title>
        <authorList>
            <person name="Probst A.J."/>
            <person name="Ladd B."/>
            <person name="Jarett J.K."/>
            <person name="Geller-Mcgrath D.E."/>
            <person name="Sieber C.M."/>
            <person name="Emerson J.B."/>
            <person name="Anantharaman K."/>
            <person name="Thomas B.C."/>
            <person name="Malmstrom R."/>
            <person name="Stieglmeier M."/>
            <person name="Klingl A."/>
            <person name="Woyke T."/>
            <person name="Ryan C.M."/>
            <person name="Banfield J.F."/>
        </authorList>
    </citation>
    <scope>NUCLEOTIDE SEQUENCE [LARGE SCALE GENOMIC DNA]</scope>
    <source>
        <strain evidence="3">CG11_big_fil_rev_8_21_14_0_20_42_13</strain>
    </source>
</reference>
<dbReference type="InterPro" id="IPR029044">
    <property type="entry name" value="Nucleotide-diphossugar_trans"/>
</dbReference>
<evidence type="ECO:0000313" key="3">
    <source>
        <dbReference type="EMBL" id="PIQ89480.1"/>
    </source>
</evidence>
<feature type="transmembrane region" description="Helical" evidence="1">
    <location>
        <begin position="269"/>
        <end position="290"/>
    </location>
</feature>
<dbReference type="PANTHER" id="PTHR43685">
    <property type="entry name" value="GLYCOSYLTRANSFERASE"/>
    <property type="match status" value="1"/>
</dbReference>
<gene>
    <name evidence="3" type="ORF">COV72_02945</name>
</gene>
<sequence length="296" mass="33505">MISIVIPTRNRASWLNDCIQHLLKQEYDNFEIVVVDSSTDEVTKTVISQKYPQIRYFFLPNGLNKRPESKNIGIKHAKGEIVAFIDDDSLVQDGWLKACAESYTSDNIGAAGGLIIDKNVENSEGYSSEAIGRLTYNGTRIGNFFKDPGRIIEVDHLRGCNMSFKKSALVKAGGFDINYTGSNVLEETDLCIKIKKLGYKILFNPKMAVIHTTAPREIVMRKTYDFKRNFYIARNSTYFMIKNFDLTRTMSYIFTNNTGIISFFKKPGLRLFTCIIASIFGKITGFAAGIKFKIIR</sequence>
<evidence type="ECO:0000313" key="4">
    <source>
        <dbReference type="Proteomes" id="UP000229641"/>
    </source>
</evidence>
<protein>
    <recommendedName>
        <fullName evidence="2">Glycosyltransferase 2-like domain-containing protein</fullName>
    </recommendedName>
</protein>